<reference evidence="1" key="1">
    <citation type="submission" date="2024-09" db="EMBL/GenBank/DDBJ databases">
        <title>Black Yeasts Isolated from many extreme environments.</title>
        <authorList>
            <person name="Coleine C."/>
            <person name="Stajich J.E."/>
            <person name="Selbmann L."/>
        </authorList>
    </citation>
    <scope>NUCLEOTIDE SEQUENCE</scope>
    <source>
        <strain evidence="1">CCFEE 5737</strain>
    </source>
</reference>
<dbReference type="EMBL" id="JAWDJW010002037">
    <property type="protein sequence ID" value="KAK3078278.1"/>
    <property type="molecule type" value="Genomic_DNA"/>
</dbReference>
<protein>
    <submittedName>
        <fullName evidence="1">Uncharacterized protein</fullName>
    </submittedName>
</protein>
<evidence type="ECO:0000313" key="2">
    <source>
        <dbReference type="Proteomes" id="UP001186974"/>
    </source>
</evidence>
<keyword evidence="2" id="KW-1185">Reference proteome</keyword>
<evidence type="ECO:0000313" key="1">
    <source>
        <dbReference type="EMBL" id="KAK3078278.1"/>
    </source>
</evidence>
<name>A0ACC3DP11_9PEZI</name>
<proteinExistence type="predicted"/>
<dbReference type="Proteomes" id="UP001186974">
    <property type="component" value="Unassembled WGS sequence"/>
</dbReference>
<organism evidence="1 2">
    <name type="scientific">Coniosporium uncinatum</name>
    <dbReference type="NCBI Taxonomy" id="93489"/>
    <lineage>
        <taxon>Eukaryota</taxon>
        <taxon>Fungi</taxon>
        <taxon>Dikarya</taxon>
        <taxon>Ascomycota</taxon>
        <taxon>Pezizomycotina</taxon>
        <taxon>Dothideomycetes</taxon>
        <taxon>Dothideomycetes incertae sedis</taxon>
        <taxon>Coniosporium</taxon>
    </lineage>
</organism>
<feature type="non-terminal residue" evidence="1">
    <location>
        <position position="169"/>
    </location>
</feature>
<comment type="caution">
    <text evidence="1">The sequence shown here is derived from an EMBL/GenBank/DDBJ whole genome shotgun (WGS) entry which is preliminary data.</text>
</comment>
<accession>A0ACC3DP11</accession>
<sequence>MTAYEKHSYIMNVTKAYLDALPGDERWNPISSCEYSIPTDHVMVRDVGALPMEQAFYWLALGHEVWNHQGKSIGVRDLEQRFCPDPSVDPLWARMVLWKQHPAFEDYEPEDLFVLQPGLDPNLLDEAYRDRWRQEASYRAYYDAWRERINFRKSSTDCELHEQGSILNF</sequence>
<gene>
    <name evidence="1" type="ORF">LTS18_007983</name>
</gene>